<comment type="similarity">
    <text evidence="4 9">Belongs to the SurE nucleotidase family.</text>
</comment>
<dbReference type="NCBIfam" id="TIGR00087">
    <property type="entry name" value="surE"/>
    <property type="match status" value="1"/>
</dbReference>
<sequence length="256" mass="27798">MRILLSNDDGFHAEGIQVLAAELRKIADVVIVAPDRNRSAASSALTLVEPLRPRHLDNGDYCLNGTPADCVHLALNGFLSGQVDLVVSGINAGCNMGDDTIYSGTVAAALEGRHLGLPAIAVSLDGRLHYETAARVVVELIPKLHNQLLNPREIININVPDVPYEALKGYKVCRLGYRSSAAEVIKQTDPRGEPIYWIGPAGLPENEQEGTDFHAVKQEGTDFHAVKNGYVSITPIQADMTAHHAIQSLQDWLERE</sequence>
<comment type="caution">
    <text evidence="11">The sequence shown here is derived from an EMBL/GenBank/DDBJ whole genome shotgun (WGS) entry which is preliminary data.</text>
</comment>
<comment type="function">
    <text evidence="9">Nucleotidase that shows phosphatase activity on nucleoside 5'-monophosphates.</text>
</comment>
<evidence type="ECO:0000256" key="7">
    <source>
        <dbReference type="ARBA" id="ARBA00022741"/>
    </source>
</evidence>
<evidence type="ECO:0000256" key="9">
    <source>
        <dbReference type="HAMAP-Rule" id="MF_00060"/>
    </source>
</evidence>
<evidence type="ECO:0000313" key="12">
    <source>
        <dbReference type="Proteomes" id="UP000188602"/>
    </source>
</evidence>
<dbReference type="GO" id="GO:0008254">
    <property type="term" value="F:3'-nucleotidase activity"/>
    <property type="evidence" value="ECO:0007669"/>
    <property type="project" value="TreeGrafter"/>
</dbReference>
<proteinExistence type="inferred from homology"/>
<keyword evidence="5 9" id="KW-0963">Cytoplasm</keyword>
<feature type="binding site" evidence="9">
    <location>
        <position position="91"/>
    </location>
    <ligand>
        <name>a divalent metal cation</name>
        <dbReference type="ChEBI" id="CHEBI:60240"/>
    </ligand>
</feature>
<feature type="domain" description="Survival protein SurE-like phosphatase/nucleotidase" evidence="10">
    <location>
        <begin position="3"/>
        <end position="180"/>
    </location>
</feature>
<gene>
    <name evidence="9" type="primary">surE</name>
    <name evidence="11" type="ORF">BKL49_08020</name>
</gene>
<evidence type="ECO:0000313" key="11">
    <source>
        <dbReference type="EMBL" id="OOF58023.1"/>
    </source>
</evidence>
<dbReference type="PANTHER" id="PTHR30457:SF12">
    <property type="entry name" value="5'_3'-NUCLEOTIDASE SURE"/>
    <property type="match status" value="1"/>
</dbReference>
<dbReference type="GO" id="GO:0008253">
    <property type="term" value="F:5'-nucleotidase activity"/>
    <property type="evidence" value="ECO:0007669"/>
    <property type="project" value="UniProtKB-UniRule"/>
</dbReference>
<evidence type="ECO:0000256" key="8">
    <source>
        <dbReference type="ARBA" id="ARBA00022801"/>
    </source>
</evidence>
<dbReference type="InterPro" id="IPR036523">
    <property type="entry name" value="SurE-like_sf"/>
</dbReference>
<dbReference type="OrthoDB" id="9780815at2"/>
<dbReference type="RefSeq" id="WP_077424332.1">
    <property type="nucleotide sequence ID" value="NZ_MLHQ01000021.1"/>
</dbReference>
<evidence type="ECO:0000256" key="1">
    <source>
        <dbReference type="ARBA" id="ARBA00000815"/>
    </source>
</evidence>
<evidence type="ECO:0000256" key="3">
    <source>
        <dbReference type="ARBA" id="ARBA00004496"/>
    </source>
</evidence>
<dbReference type="GO" id="GO:0046872">
    <property type="term" value="F:metal ion binding"/>
    <property type="evidence" value="ECO:0007669"/>
    <property type="project" value="UniProtKB-UniRule"/>
</dbReference>
<evidence type="ECO:0000259" key="10">
    <source>
        <dbReference type="Pfam" id="PF01975"/>
    </source>
</evidence>
<dbReference type="Gene3D" id="3.40.1210.10">
    <property type="entry name" value="Survival protein SurE-like phosphatase/nucleotidase"/>
    <property type="match status" value="1"/>
</dbReference>
<dbReference type="EC" id="3.1.3.5" evidence="9"/>
<comment type="subcellular location">
    <subcellularLocation>
        <location evidence="3 9">Cytoplasm</location>
    </subcellularLocation>
</comment>
<dbReference type="InterPro" id="IPR002828">
    <property type="entry name" value="SurE-like_Pase/nucleotidase"/>
</dbReference>
<evidence type="ECO:0000256" key="4">
    <source>
        <dbReference type="ARBA" id="ARBA00011062"/>
    </source>
</evidence>
<dbReference type="AlphaFoldDB" id="A0A1V3JN86"/>
<dbReference type="Proteomes" id="UP000188602">
    <property type="component" value="Unassembled WGS sequence"/>
</dbReference>
<evidence type="ECO:0000256" key="5">
    <source>
        <dbReference type="ARBA" id="ARBA00022490"/>
    </source>
</evidence>
<feature type="binding site" evidence="9">
    <location>
        <position position="9"/>
    </location>
    <ligand>
        <name>a divalent metal cation</name>
        <dbReference type="ChEBI" id="CHEBI:60240"/>
    </ligand>
</feature>
<dbReference type="SUPFAM" id="SSF64167">
    <property type="entry name" value="SurE-like"/>
    <property type="match status" value="1"/>
</dbReference>
<keyword evidence="8 9" id="KW-0378">Hydrolase</keyword>
<reference evidence="11 12" key="1">
    <citation type="submission" date="2016-10" db="EMBL/GenBank/DDBJ databases">
        <title>Rodentibacter gen. nov. and new species.</title>
        <authorList>
            <person name="Christensen H."/>
        </authorList>
    </citation>
    <scope>NUCLEOTIDE SEQUENCE [LARGE SCALE GENOMIC DNA]</scope>
    <source>
        <strain evidence="11 12">Ac151</strain>
    </source>
</reference>
<dbReference type="InterPro" id="IPR030048">
    <property type="entry name" value="SurE"/>
</dbReference>
<dbReference type="Pfam" id="PF01975">
    <property type="entry name" value="SurE"/>
    <property type="match status" value="1"/>
</dbReference>
<organism evidence="11 12">
    <name type="scientific">Rodentibacter myodis</name>
    <dbReference type="NCBI Taxonomy" id="1907939"/>
    <lineage>
        <taxon>Bacteria</taxon>
        <taxon>Pseudomonadati</taxon>
        <taxon>Pseudomonadota</taxon>
        <taxon>Gammaproteobacteria</taxon>
        <taxon>Pasteurellales</taxon>
        <taxon>Pasteurellaceae</taxon>
        <taxon>Rodentibacter</taxon>
    </lineage>
</organism>
<feature type="binding site" evidence="9">
    <location>
        <position position="8"/>
    </location>
    <ligand>
        <name>a divalent metal cation</name>
        <dbReference type="ChEBI" id="CHEBI:60240"/>
    </ligand>
</feature>
<name>A0A1V3JN86_9PAST</name>
<evidence type="ECO:0000256" key="2">
    <source>
        <dbReference type="ARBA" id="ARBA00001946"/>
    </source>
</evidence>
<keyword evidence="12" id="KW-1185">Reference proteome</keyword>
<evidence type="ECO:0000256" key="6">
    <source>
        <dbReference type="ARBA" id="ARBA00022723"/>
    </source>
</evidence>
<dbReference type="NCBIfam" id="NF001489">
    <property type="entry name" value="PRK00346.1-3"/>
    <property type="match status" value="1"/>
</dbReference>
<keyword evidence="7 9" id="KW-0547">Nucleotide-binding</keyword>
<comment type="cofactor">
    <cofactor evidence="9">
        <name>a divalent metal cation</name>
        <dbReference type="ChEBI" id="CHEBI:60240"/>
    </cofactor>
    <text evidence="9">Binds 1 divalent metal cation per subunit.</text>
</comment>
<dbReference type="STRING" id="1907939.BKL49_08020"/>
<comment type="cofactor">
    <cofactor evidence="2">
        <name>Mg(2+)</name>
        <dbReference type="ChEBI" id="CHEBI:18420"/>
    </cofactor>
</comment>
<dbReference type="NCBIfam" id="NF001490">
    <property type="entry name" value="PRK00346.1-4"/>
    <property type="match status" value="1"/>
</dbReference>
<dbReference type="GO" id="GO:0004309">
    <property type="term" value="F:exopolyphosphatase activity"/>
    <property type="evidence" value="ECO:0007669"/>
    <property type="project" value="TreeGrafter"/>
</dbReference>
<keyword evidence="6 9" id="KW-0479">Metal-binding</keyword>
<dbReference type="PANTHER" id="PTHR30457">
    <property type="entry name" value="5'-NUCLEOTIDASE SURE"/>
    <property type="match status" value="1"/>
</dbReference>
<dbReference type="EMBL" id="MLHQ01000021">
    <property type="protein sequence ID" value="OOF58023.1"/>
    <property type="molecule type" value="Genomic_DNA"/>
</dbReference>
<dbReference type="FunFam" id="3.40.1210.10:FF:000001">
    <property type="entry name" value="5'/3'-nucleotidase SurE"/>
    <property type="match status" value="1"/>
</dbReference>
<feature type="binding site" evidence="9">
    <location>
        <position position="39"/>
    </location>
    <ligand>
        <name>a divalent metal cation</name>
        <dbReference type="ChEBI" id="CHEBI:60240"/>
    </ligand>
</feature>
<dbReference type="HAMAP" id="MF_00060">
    <property type="entry name" value="SurE"/>
    <property type="match status" value="1"/>
</dbReference>
<comment type="catalytic activity">
    <reaction evidence="1 9">
        <text>a ribonucleoside 5'-phosphate + H2O = a ribonucleoside + phosphate</text>
        <dbReference type="Rhea" id="RHEA:12484"/>
        <dbReference type="ChEBI" id="CHEBI:15377"/>
        <dbReference type="ChEBI" id="CHEBI:18254"/>
        <dbReference type="ChEBI" id="CHEBI:43474"/>
        <dbReference type="ChEBI" id="CHEBI:58043"/>
        <dbReference type="EC" id="3.1.3.5"/>
    </reaction>
</comment>
<accession>A0A1V3JN86</accession>
<dbReference type="GO" id="GO:0005737">
    <property type="term" value="C:cytoplasm"/>
    <property type="evidence" value="ECO:0007669"/>
    <property type="project" value="UniProtKB-SubCell"/>
</dbReference>
<dbReference type="GO" id="GO:0000166">
    <property type="term" value="F:nucleotide binding"/>
    <property type="evidence" value="ECO:0007669"/>
    <property type="project" value="UniProtKB-KW"/>
</dbReference>
<protein>
    <recommendedName>
        <fullName evidence="9">5'-nucleotidase SurE</fullName>
        <ecNumber evidence="9">3.1.3.5</ecNumber>
    </recommendedName>
    <alternativeName>
        <fullName evidence="9">Nucleoside 5'-monophosphate phosphohydrolase</fullName>
    </alternativeName>
</protein>